<gene>
    <name evidence="1" type="ORF">METZ01_LOCUS72255</name>
</gene>
<protein>
    <submittedName>
        <fullName evidence="1">Uncharacterized protein</fullName>
    </submittedName>
</protein>
<name>A0A381TVE4_9ZZZZ</name>
<dbReference type="EMBL" id="UINC01005147">
    <property type="protein sequence ID" value="SVA19401.1"/>
    <property type="molecule type" value="Genomic_DNA"/>
</dbReference>
<dbReference type="AlphaFoldDB" id="A0A381TVE4"/>
<organism evidence="1">
    <name type="scientific">marine metagenome</name>
    <dbReference type="NCBI Taxonomy" id="408172"/>
    <lineage>
        <taxon>unclassified sequences</taxon>
        <taxon>metagenomes</taxon>
        <taxon>ecological metagenomes</taxon>
    </lineage>
</organism>
<evidence type="ECO:0000313" key="1">
    <source>
        <dbReference type="EMBL" id="SVA19401.1"/>
    </source>
</evidence>
<reference evidence="1" key="1">
    <citation type="submission" date="2018-05" db="EMBL/GenBank/DDBJ databases">
        <authorList>
            <person name="Lanie J.A."/>
            <person name="Ng W.-L."/>
            <person name="Kazmierczak K.M."/>
            <person name="Andrzejewski T.M."/>
            <person name="Davidsen T.M."/>
            <person name="Wayne K.J."/>
            <person name="Tettelin H."/>
            <person name="Glass J.I."/>
            <person name="Rusch D."/>
            <person name="Podicherti R."/>
            <person name="Tsui H.-C.T."/>
            <person name="Winkler M.E."/>
        </authorList>
    </citation>
    <scope>NUCLEOTIDE SEQUENCE</scope>
</reference>
<proteinExistence type="predicted"/>
<accession>A0A381TVE4</accession>
<sequence>MTISPGPCLPNIPSIRQDHTALLVSLFSPSSNFFIGPATDRVVNHRKLVFGEPQRTRDIPPRRLEWVRTNDQCGLVVIFKGNAVMHTAR</sequence>